<dbReference type="SUPFAM" id="SSF160940">
    <property type="entry name" value="Api92-like"/>
    <property type="match status" value="1"/>
</dbReference>
<proteinExistence type="predicted"/>
<reference evidence="2 3" key="1">
    <citation type="journal article" date="2010" name="DNA Res.">
        <title>Bacterial lifestyle in a deep-sea hydrothermal vent chimney revealed by the genome sequence of the thermophilic bacterium Deferribacter desulfuricans SSM1.</title>
        <authorList>
            <person name="Takaki Y."/>
            <person name="Shimamura S."/>
            <person name="Nakagawa S."/>
            <person name="Fukuhara Y."/>
            <person name="Horikawa H."/>
            <person name="Ankai A."/>
            <person name="Harada T."/>
            <person name="Hosoyama A."/>
            <person name="Oguchi A."/>
            <person name="Fukui S."/>
            <person name="Fujita N."/>
            <person name="Takami H."/>
            <person name="Takai K."/>
        </authorList>
    </citation>
    <scope>NUCLEOTIDE SEQUENCE [LARGE SCALE GENOMIC DNA]</scope>
    <source>
        <strain evidence="3">DSM 14783 / JCM 11476 / NBRC 101012 / SSM1</strain>
        <plasmid evidence="3">Plasmid megaplasmid pDF308</plasmid>
    </source>
</reference>
<sequence length="270" mass="32193">MPNWCNNIIKVKDGKREDIDKFMNGAMEKGFEDVLPIPKELEEFTENPDKFNREEIIKKYGWDNLLDWAVENWGTKWNTLTEGSDEVSYMLDTDSIFVSTAWSPPIPWIIEVSKRYSLHMELYYHEPGEGFLGKLEVKDGEIINDIYFDCIYDIDIINNFEQFYTIFNILEYIETTERVMELFNSYLNIYEDVLSNAGYNEEEIGYKVSKYRVLIEQEFDKLNFGDEQLLKRNLRNLYIYINKLKNEILTTENQKNNNKFNTEINPDIFI</sequence>
<dbReference type="Gene3D" id="3.30.70.1270">
    <property type="entry name" value="Api92-like domains"/>
    <property type="match status" value="1"/>
</dbReference>
<name>D3PEX0_DEFDS</name>
<dbReference type="KEGG" id="ddf:DEFDS_P140"/>
<dbReference type="Proteomes" id="UP000001520">
    <property type="component" value="Plasmid megaplasmid pDF308"/>
</dbReference>
<organism evidence="2 3">
    <name type="scientific">Deferribacter desulfuricans (strain DSM 14783 / JCM 11476 / NBRC 101012 / SSM1)</name>
    <dbReference type="NCBI Taxonomy" id="639282"/>
    <lineage>
        <taxon>Bacteria</taxon>
        <taxon>Pseudomonadati</taxon>
        <taxon>Deferribacterota</taxon>
        <taxon>Deferribacteres</taxon>
        <taxon>Deferribacterales</taxon>
        <taxon>Deferribacteraceae</taxon>
        <taxon>Deferribacter</taxon>
    </lineage>
</organism>
<dbReference type="RefSeq" id="WP_013008986.1">
    <property type="nucleotide sequence ID" value="NC_013940.1"/>
</dbReference>
<keyword evidence="2" id="KW-0614">Plasmid</keyword>
<feature type="domain" description="YubB ferredoxin-like" evidence="1">
    <location>
        <begin position="76"/>
        <end position="166"/>
    </location>
</feature>
<accession>D3PEX0</accession>
<dbReference type="EMBL" id="AP011530">
    <property type="protein sequence ID" value="BAI81762.1"/>
    <property type="molecule type" value="Genomic_DNA"/>
</dbReference>
<dbReference type="AlphaFoldDB" id="D3PEX0"/>
<dbReference type="InterPro" id="IPR041329">
    <property type="entry name" value="YubB_C"/>
</dbReference>
<evidence type="ECO:0000259" key="1">
    <source>
        <dbReference type="Pfam" id="PF18406"/>
    </source>
</evidence>
<dbReference type="OrthoDB" id="7992117at2"/>
<gene>
    <name evidence="2" type="ordered locus">DEFDS_P140</name>
</gene>
<evidence type="ECO:0000313" key="3">
    <source>
        <dbReference type="Proteomes" id="UP000001520"/>
    </source>
</evidence>
<keyword evidence="3" id="KW-1185">Reference proteome</keyword>
<geneLocation type="plasmid" evidence="2 3">
    <name>megaplasmid pDF308</name>
</geneLocation>
<evidence type="ECO:0000313" key="2">
    <source>
        <dbReference type="EMBL" id="BAI81762.1"/>
    </source>
</evidence>
<dbReference type="Pfam" id="PF18406">
    <property type="entry name" value="DUF1281_C"/>
    <property type="match status" value="1"/>
</dbReference>
<protein>
    <recommendedName>
        <fullName evidence="1">YubB ferredoxin-like domain-containing protein</fullName>
    </recommendedName>
</protein>
<dbReference type="HOGENOM" id="CLU_1029415_0_0_0"/>